<keyword evidence="3" id="KW-1185">Reference proteome</keyword>
<dbReference type="InterPro" id="IPR044824">
    <property type="entry name" value="MAIN-like"/>
</dbReference>
<name>A0A7J8TM42_9ROSI</name>
<gene>
    <name evidence="2" type="ORF">Goklo_022305</name>
</gene>
<evidence type="ECO:0000259" key="1">
    <source>
        <dbReference type="Pfam" id="PF10536"/>
    </source>
</evidence>
<protein>
    <recommendedName>
        <fullName evidence="1">Aminotransferase-like plant mobile domain-containing protein</fullName>
    </recommendedName>
</protein>
<dbReference type="GO" id="GO:0010073">
    <property type="term" value="P:meristem maintenance"/>
    <property type="evidence" value="ECO:0007669"/>
    <property type="project" value="InterPro"/>
</dbReference>
<dbReference type="PANTHER" id="PTHR46033:SF8">
    <property type="entry name" value="PROTEIN MAINTENANCE OF MERISTEMS-LIKE"/>
    <property type="match status" value="1"/>
</dbReference>
<organism evidence="2 3">
    <name type="scientific">Gossypium klotzschianum</name>
    <dbReference type="NCBI Taxonomy" id="34286"/>
    <lineage>
        <taxon>Eukaryota</taxon>
        <taxon>Viridiplantae</taxon>
        <taxon>Streptophyta</taxon>
        <taxon>Embryophyta</taxon>
        <taxon>Tracheophyta</taxon>
        <taxon>Spermatophyta</taxon>
        <taxon>Magnoliopsida</taxon>
        <taxon>eudicotyledons</taxon>
        <taxon>Gunneridae</taxon>
        <taxon>Pentapetalae</taxon>
        <taxon>rosids</taxon>
        <taxon>malvids</taxon>
        <taxon>Malvales</taxon>
        <taxon>Malvaceae</taxon>
        <taxon>Malvoideae</taxon>
        <taxon>Gossypium</taxon>
    </lineage>
</organism>
<evidence type="ECO:0000313" key="2">
    <source>
        <dbReference type="EMBL" id="MBA0639262.1"/>
    </source>
</evidence>
<dbReference type="EMBL" id="JABFAB010000001">
    <property type="protein sequence ID" value="MBA0639262.1"/>
    <property type="molecule type" value="Genomic_DNA"/>
</dbReference>
<reference evidence="2 3" key="1">
    <citation type="journal article" date="2019" name="Genome Biol. Evol.">
        <title>Insights into the evolution of the New World diploid cottons (Gossypium, subgenus Houzingenia) based on genome sequencing.</title>
        <authorList>
            <person name="Grover C.E."/>
            <person name="Arick M.A. 2nd"/>
            <person name="Thrash A."/>
            <person name="Conover J.L."/>
            <person name="Sanders W.S."/>
            <person name="Peterson D.G."/>
            <person name="Frelichowski J.E."/>
            <person name="Scheffler J.A."/>
            <person name="Scheffler B.E."/>
            <person name="Wendel J.F."/>
        </authorList>
    </citation>
    <scope>NUCLEOTIDE SEQUENCE [LARGE SCALE GENOMIC DNA]</scope>
    <source>
        <strain evidence="2">57</strain>
        <tissue evidence="2">Leaf</tissue>
    </source>
</reference>
<dbReference type="OrthoDB" id="996626at2759"/>
<dbReference type="InterPro" id="IPR019557">
    <property type="entry name" value="AminoTfrase-like_pln_mobile"/>
</dbReference>
<sequence length="132" mass="14623">METSLIHFDDNHIFVVQAADNRVLKAFRHDLAKPSITEIYGYLQEAGFLHAFRMLGAANLILDSLARWWKDGDPRHTFHIPCSKCTITLENVVLRLGLSVDGSVVTGAVIVPDKEDLCTTLLGKVTNKFDGG</sequence>
<dbReference type="PANTHER" id="PTHR46033">
    <property type="entry name" value="PROTEIN MAIN-LIKE 2"/>
    <property type="match status" value="1"/>
</dbReference>
<evidence type="ECO:0000313" key="3">
    <source>
        <dbReference type="Proteomes" id="UP000593573"/>
    </source>
</evidence>
<dbReference type="AlphaFoldDB" id="A0A7J8TM42"/>
<dbReference type="Proteomes" id="UP000593573">
    <property type="component" value="Unassembled WGS sequence"/>
</dbReference>
<comment type="caution">
    <text evidence="2">The sequence shown here is derived from an EMBL/GenBank/DDBJ whole genome shotgun (WGS) entry which is preliminary data.</text>
</comment>
<accession>A0A7J8TM42</accession>
<proteinExistence type="predicted"/>
<dbReference type="Pfam" id="PF10536">
    <property type="entry name" value="PMD"/>
    <property type="match status" value="1"/>
</dbReference>
<feature type="domain" description="Aminotransferase-like plant mobile" evidence="1">
    <location>
        <begin position="53"/>
        <end position="127"/>
    </location>
</feature>